<organism evidence="5 6">
    <name type="scientific">Musicola paradisiaca (strain Ech703)</name>
    <name type="common">Dickeya paradisiaca</name>
    <name type="synonym">Dickeya dadantii</name>
    <dbReference type="NCBI Taxonomy" id="579405"/>
    <lineage>
        <taxon>Bacteria</taxon>
        <taxon>Pseudomonadati</taxon>
        <taxon>Pseudomonadota</taxon>
        <taxon>Gammaproteobacteria</taxon>
        <taxon>Enterobacterales</taxon>
        <taxon>Pectobacteriaceae</taxon>
        <taxon>Musicola</taxon>
    </lineage>
</organism>
<dbReference type="HOGENOM" id="CLU_094104_2_0_6"/>
<feature type="region of interest" description="Disordered" evidence="4">
    <location>
        <begin position="149"/>
        <end position="176"/>
    </location>
</feature>
<dbReference type="Proteomes" id="UP000002734">
    <property type="component" value="Chromosome"/>
</dbReference>
<feature type="compositionally biased region" description="Acidic residues" evidence="4">
    <location>
        <begin position="150"/>
        <end position="163"/>
    </location>
</feature>
<evidence type="ECO:0000256" key="1">
    <source>
        <dbReference type="ARBA" id="ARBA00022468"/>
    </source>
</evidence>
<comment type="similarity">
    <text evidence="3">Belongs to the YihI family.</text>
</comment>
<name>C6C6A9_MUSP7</name>
<feature type="compositionally biased region" description="Basic residues" evidence="4">
    <location>
        <begin position="31"/>
        <end position="40"/>
    </location>
</feature>
<dbReference type="RefSeq" id="WP_015855610.1">
    <property type="nucleotide sequence ID" value="NC_012880.1"/>
</dbReference>
<comment type="function">
    <text evidence="3">A GTPase-activating protein (GAP) that modifies Der/EngA GTPase function. May play a role in ribosome biogenesis.</text>
</comment>
<dbReference type="GO" id="GO:0042254">
    <property type="term" value="P:ribosome biogenesis"/>
    <property type="evidence" value="ECO:0007669"/>
    <property type="project" value="UniProtKB-KW"/>
</dbReference>
<feature type="compositionally biased region" description="Basic and acidic residues" evidence="4">
    <location>
        <begin position="21"/>
        <end position="30"/>
    </location>
</feature>
<dbReference type="AlphaFoldDB" id="C6C6A9"/>
<dbReference type="NCBIfam" id="NF003560">
    <property type="entry name" value="PRK05244.1-1"/>
    <property type="match status" value="1"/>
</dbReference>
<keyword evidence="6" id="KW-1185">Reference proteome</keyword>
<dbReference type="KEGG" id="dda:Dd703_3965"/>
<evidence type="ECO:0000313" key="6">
    <source>
        <dbReference type="Proteomes" id="UP000002734"/>
    </source>
</evidence>
<dbReference type="InterPro" id="IPR007336">
    <property type="entry name" value="YihI"/>
</dbReference>
<comment type="subunit">
    <text evidence="3">Interacts with Der.</text>
</comment>
<dbReference type="HAMAP" id="MF_01058">
    <property type="entry name" value="GAP_YihI"/>
    <property type="match status" value="1"/>
</dbReference>
<keyword evidence="1 3" id="KW-0343">GTPase activation</keyword>
<evidence type="ECO:0000256" key="3">
    <source>
        <dbReference type="HAMAP-Rule" id="MF_01058"/>
    </source>
</evidence>
<dbReference type="Pfam" id="PF04220">
    <property type="entry name" value="YihI"/>
    <property type="match status" value="1"/>
</dbReference>
<evidence type="ECO:0000256" key="4">
    <source>
        <dbReference type="SAM" id="MobiDB-lite"/>
    </source>
</evidence>
<dbReference type="EMBL" id="CP001654">
    <property type="protein sequence ID" value="ACS87718.1"/>
    <property type="molecule type" value="Genomic_DNA"/>
</dbReference>
<accession>C6C6A9</accession>
<protein>
    <recommendedName>
        <fullName evidence="3">Der GTPase-activating protein YihI</fullName>
    </recommendedName>
</protein>
<dbReference type="STRING" id="579405.Dd703_3965"/>
<evidence type="ECO:0000256" key="2">
    <source>
        <dbReference type="ARBA" id="ARBA00022517"/>
    </source>
</evidence>
<feature type="region of interest" description="Disordered" evidence="4">
    <location>
        <begin position="1"/>
        <end position="73"/>
    </location>
</feature>
<gene>
    <name evidence="3" type="primary">yihI</name>
    <name evidence="5" type="ordered locus">Dd703_3965</name>
</gene>
<sequence length="176" mass="19965">MKQPIKGKGGNASKPRVKKKSREELDLEARARKRQKKHRGNVAGSRMQPSGDGKQNTSGAKTKDPRIGSKKPVLLVSDNVSAIKLAAVQQDNMYRMSPEEELEMLENDPRLDELLDRLERGEALPAKDQSWVDEKLDRIDMLMEQLGIALDDDEDEDEPEEDMLQLLKRNNPKDGY</sequence>
<dbReference type="GO" id="GO:0005096">
    <property type="term" value="F:GTPase activator activity"/>
    <property type="evidence" value="ECO:0007669"/>
    <property type="project" value="UniProtKB-KW"/>
</dbReference>
<evidence type="ECO:0000313" key="5">
    <source>
        <dbReference type="EMBL" id="ACS87718.1"/>
    </source>
</evidence>
<reference evidence="5" key="1">
    <citation type="submission" date="2009-06" db="EMBL/GenBank/DDBJ databases">
        <title>Complete sequence of Dickeya dadantii Ech703.</title>
        <authorList>
            <consortium name="US DOE Joint Genome Institute"/>
            <person name="Lucas S."/>
            <person name="Copeland A."/>
            <person name="Lapidus A."/>
            <person name="Glavina del Rio T."/>
            <person name="Dalin E."/>
            <person name="Tice H."/>
            <person name="Bruce D."/>
            <person name="Goodwin L."/>
            <person name="Pitluck S."/>
            <person name="Chertkov O."/>
            <person name="Brettin T."/>
            <person name="Detter J.C."/>
            <person name="Han C."/>
            <person name="Larimer F."/>
            <person name="Land M."/>
            <person name="Hauser L."/>
            <person name="Kyrpides N."/>
            <person name="Mikhailova N."/>
            <person name="Balakrishnan V."/>
            <person name="Glasner J."/>
            <person name="Perna N.T."/>
        </authorList>
    </citation>
    <scope>NUCLEOTIDE SEQUENCE [LARGE SCALE GENOMIC DNA]</scope>
    <source>
        <strain evidence="5">Ech703</strain>
    </source>
</reference>
<proteinExistence type="inferred from homology"/>
<dbReference type="eggNOG" id="COG3078">
    <property type="taxonomic scope" value="Bacteria"/>
</dbReference>
<keyword evidence="2 3" id="KW-0690">Ribosome biogenesis</keyword>